<comment type="caution">
    <text evidence="3">The sequence shown here is derived from an EMBL/GenBank/DDBJ whole genome shotgun (WGS) entry which is preliminary data.</text>
</comment>
<dbReference type="RefSeq" id="WP_072725252.1">
    <property type="nucleotide sequence ID" value="NZ_BDIS01000013.1"/>
</dbReference>
<reference evidence="3 4" key="1">
    <citation type="journal article" date="2017" name="BMC Genomics">
        <title>Comparative genomic and phylogenomic analyses of the Bifidobacteriaceae family.</title>
        <authorList>
            <person name="Lugli G.A."/>
            <person name="Milani C."/>
            <person name="Turroni F."/>
            <person name="Duranti S."/>
            <person name="Mancabelli L."/>
            <person name="Mangifesta M."/>
            <person name="Ferrario C."/>
            <person name="Modesto M."/>
            <person name="Mattarelli P."/>
            <person name="Jiri K."/>
            <person name="van Sinderen D."/>
            <person name="Ventura M."/>
        </authorList>
    </citation>
    <scope>NUCLEOTIDE SEQUENCE [LARGE SCALE GENOMIC DNA]</scope>
    <source>
        <strain evidence="3 4">DSM 28807</strain>
    </source>
</reference>
<dbReference type="GO" id="GO:0042597">
    <property type="term" value="C:periplasmic space"/>
    <property type="evidence" value="ECO:0007669"/>
    <property type="project" value="UniProtKB-ARBA"/>
</dbReference>
<dbReference type="Gene3D" id="3.10.105.10">
    <property type="entry name" value="Dipeptide-binding Protein, Domain 3"/>
    <property type="match status" value="1"/>
</dbReference>
<dbReference type="Gene3D" id="3.40.190.10">
    <property type="entry name" value="Periplasmic binding protein-like II"/>
    <property type="match status" value="1"/>
</dbReference>
<dbReference type="GO" id="GO:1904680">
    <property type="term" value="F:peptide transmembrane transporter activity"/>
    <property type="evidence" value="ECO:0007669"/>
    <property type="project" value="TreeGrafter"/>
</dbReference>
<dbReference type="Pfam" id="PF00496">
    <property type="entry name" value="SBP_bac_5"/>
    <property type="match status" value="1"/>
</dbReference>
<evidence type="ECO:0000259" key="2">
    <source>
        <dbReference type="Pfam" id="PF00496"/>
    </source>
</evidence>
<dbReference type="PROSITE" id="PS51257">
    <property type="entry name" value="PROKAR_LIPOPROTEIN"/>
    <property type="match status" value="1"/>
</dbReference>
<dbReference type="InterPro" id="IPR000914">
    <property type="entry name" value="SBP_5_dom"/>
</dbReference>
<feature type="signal peptide" evidence="1">
    <location>
        <begin position="1"/>
        <end position="24"/>
    </location>
</feature>
<gene>
    <name evidence="3" type="ORF">BLEM_0162</name>
</gene>
<accession>A0A261FWA1</accession>
<evidence type="ECO:0000313" key="4">
    <source>
        <dbReference type="Proteomes" id="UP000216352"/>
    </source>
</evidence>
<protein>
    <submittedName>
        <fullName evidence="3">ABC transporter substrate-binding protein</fullName>
    </submittedName>
</protein>
<sequence>MKKKALAFAAAVCATGLLLSGCGASNSGDAASDSIITAYGCEPQNPLIPGNTNETCGGNPIDLLFAKLVAFDAEGNAENEVAESIEANEDNTEYTITLEDGWTFTDGTPVTAESFTKAWSYVANAANGLVNSGFFNIIEGYEALQDTANLTGDEQLSGLTVVDDTTFTVKLTEPSSTFPIQVGYTAFAPLPESFYDDPEAFGENPVGNGQYKLDHWTHDSEIALVKNDDYKGTQPAQNDGVTFKVYTDVEAGYADVQAGNLDVMETVPSSATATFETDETVQAYNEAGSVIQTFTFPSDLEHFADDEEGHLRRQAISRAIDRQNIVDKVLNGVGTPATDFTAPAMPGYSDSLEGSEVLTYDADAAKELWEQANAINAWDNDNDKLTIAYNADGGAKPIYDAIVNSITNALGIQCETNPIATFSEFRESISNRTMESAFRTGWQPDYPSAENYLKPLYTTSAADGLGSNDGDYKNPEFDALITEAASATDTESANALYQQAEQILFEDMPAVPLYYSNANGVAALGVNGLAFNWKNLPIYYQLTK</sequence>
<feature type="domain" description="Solute-binding protein family 5" evidence="2">
    <location>
        <begin position="78"/>
        <end position="461"/>
    </location>
</feature>
<dbReference type="GO" id="GO:0043190">
    <property type="term" value="C:ATP-binding cassette (ABC) transporter complex"/>
    <property type="evidence" value="ECO:0007669"/>
    <property type="project" value="InterPro"/>
</dbReference>
<evidence type="ECO:0000313" key="3">
    <source>
        <dbReference type="EMBL" id="OZG63459.1"/>
    </source>
</evidence>
<dbReference type="EMBL" id="MWWX01000001">
    <property type="protein sequence ID" value="OZG63459.1"/>
    <property type="molecule type" value="Genomic_DNA"/>
</dbReference>
<proteinExistence type="predicted"/>
<dbReference type="InterPro" id="IPR039424">
    <property type="entry name" value="SBP_5"/>
</dbReference>
<evidence type="ECO:0000256" key="1">
    <source>
        <dbReference type="SAM" id="SignalP"/>
    </source>
</evidence>
<dbReference type="Proteomes" id="UP000216352">
    <property type="component" value="Unassembled WGS sequence"/>
</dbReference>
<dbReference type="GO" id="GO:0015833">
    <property type="term" value="P:peptide transport"/>
    <property type="evidence" value="ECO:0007669"/>
    <property type="project" value="TreeGrafter"/>
</dbReference>
<dbReference type="PIRSF" id="PIRSF002741">
    <property type="entry name" value="MppA"/>
    <property type="match status" value="1"/>
</dbReference>
<dbReference type="PANTHER" id="PTHR30290">
    <property type="entry name" value="PERIPLASMIC BINDING COMPONENT OF ABC TRANSPORTER"/>
    <property type="match status" value="1"/>
</dbReference>
<keyword evidence="1" id="KW-0732">Signal</keyword>
<dbReference type="InterPro" id="IPR030678">
    <property type="entry name" value="Peptide/Ni-bd"/>
</dbReference>
<dbReference type="Gene3D" id="3.90.76.10">
    <property type="entry name" value="Dipeptide-binding Protein, Domain 1"/>
    <property type="match status" value="1"/>
</dbReference>
<organism evidence="3 4">
    <name type="scientific">Bifidobacterium lemurum</name>
    <dbReference type="NCBI Taxonomy" id="1603886"/>
    <lineage>
        <taxon>Bacteria</taxon>
        <taxon>Bacillati</taxon>
        <taxon>Actinomycetota</taxon>
        <taxon>Actinomycetes</taxon>
        <taxon>Bifidobacteriales</taxon>
        <taxon>Bifidobacteriaceae</taxon>
        <taxon>Bifidobacterium</taxon>
    </lineage>
</organism>
<dbReference type="STRING" id="1603886.GCA_001895165_01064"/>
<dbReference type="PANTHER" id="PTHR30290:SF83">
    <property type="entry name" value="ABC TRANSPORTER SUBSTRATE-BINDING PROTEIN"/>
    <property type="match status" value="1"/>
</dbReference>
<name>A0A261FWA1_9BIFI</name>
<feature type="chain" id="PRO_5043153400" evidence="1">
    <location>
        <begin position="25"/>
        <end position="544"/>
    </location>
</feature>
<dbReference type="SUPFAM" id="SSF53850">
    <property type="entry name" value="Periplasmic binding protein-like II"/>
    <property type="match status" value="1"/>
</dbReference>
<dbReference type="CDD" id="cd00995">
    <property type="entry name" value="PBP2_NikA_DppA_OppA_like"/>
    <property type="match status" value="1"/>
</dbReference>
<dbReference type="OrthoDB" id="9046151at2"/>
<keyword evidence="4" id="KW-1185">Reference proteome</keyword>
<dbReference type="AlphaFoldDB" id="A0A261FWA1"/>